<dbReference type="CDD" id="cd18450">
    <property type="entry name" value="BACK_KLHL10"/>
    <property type="match status" value="1"/>
</dbReference>
<dbReference type="SUPFAM" id="SSF54695">
    <property type="entry name" value="POZ domain"/>
    <property type="match status" value="1"/>
</dbReference>
<proteinExistence type="predicted"/>
<dbReference type="PANTHER" id="PTHR24412">
    <property type="entry name" value="KELCH PROTEIN"/>
    <property type="match status" value="1"/>
</dbReference>
<dbReference type="Pfam" id="PF01344">
    <property type="entry name" value="Kelch_1"/>
    <property type="match status" value="5"/>
</dbReference>
<dbReference type="PIRSF" id="PIRSF037037">
    <property type="entry name" value="Kelch-like_protein_gigaxonin"/>
    <property type="match status" value="1"/>
</dbReference>
<evidence type="ECO:0000259" key="4">
    <source>
        <dbReference type="SMART" id="SM00225"/>
    </source>
</evidence>
<dbReference type="Gene3D" id="2.120.10.80">
    <property type="entry name" value="Kelch-type beta propeller"/>
    <property type="match status" value="2"/>
</dbReference>
<dbReference type="Proteomes" id="UP000034805">
    <property type="component" value="Unassembled WGS sequence"/>
</dbReference>
<dbReference type="Pfam" id="PF00651">
    <property type="entry name" value="BTB"/>
    <property type="match status" value="1"/>
</dbReference>
<dbReference type="EMBL" id="JARO02021810">
    <property type="protein sequence ID" value="KPP56375.1"/>
    <property type="molecule type" value="Genomic_DNA"/>
</dbReference>
<dbReference type="InterPro" id="IPR000210">
    <property type="entry name" value="BTB/POZ_dom"/>
</dbReference>
<evidence type="ECO:0000256" key="3">
    <source>
        <dbReference type="SAM" id="MobiDB-lite"/>
    </source>
</evidence>
<dbReference type="InterPro" id="IPR011705">
    <property type="entry name" value="BACK"/>
</dbReference>
<dbReference type="FunFam" id="1.25.40.420:FF:000001">
    <property type="entry name" value="Kelch-like family member 12"/>
    <property type="match status" value="1"/>
</dbReference>
<gene>
    <name evidence="6" type="ORF">Z043_126011</name>
</gene>
<feature type="domain" description="BTB" evidence="4">
    <location>
        <begin position="1"/>
        <end position="91"/>
    </location>
</feature>
<feature type="domain" description="BACK" evidence="5">
    <location>
        <begin position="96"/>
        <end position="199"/>
    </location>
</feature>
<dbReference type="SMART" id="SM00225">
    <property type="entry name" value="BTB"/>
    <property type="match status" value="1"/>
</dbReference>
<sequence length="659" mass="74226">MWTERRVNGRESDAAELSRSALFTSDWCDTQMAVYSFPGVSPEVMRLIVEYAYTCAVPVTPDNVERLLAAADHFNVMGVVRECCRFLEGQLSPDNCIGVYKFASLYFCPELRQRAYLFILHHFEEVVRSSDEFLELEALQLCDIIEKDHLNIKRESVAFEAVLRWIAHAPSGRKRHISLLLSKVRLALMDTNYFMNNVKNNEMVKHSEECKPIIINTLKSIYHLTTNETRGSDFQNPLTRPRLPYSVLLAIGGWSGSSPTNGIEAYDGLTDHWLNVTVEEESPRAYHGAAYLDGFVYCIGGFDGEEYFSSVRKLNPVTRTWHQAAPMHSRRCYVSVAVLEGLLYAMGGFDGYVRLDSAEQYDPEANQWTVVSSMHERRSDASATTLRGKVGHGALGPGPRERRRLRRYGGSKALSPRPLRVAVSYNEWILRRERERERESPIQGASFAPPHAFEMGSGPPRPALGRSVVSNNGSTKYLLSTSSETMSVYICGGFNGNECLSTAEHYNPESNQWTLIAPMRSPRSGVGVIAYGEQVYAVGGFDRANRLQNAEAYNPSTDSWRAVPTMFNPRSNFGIEVMDDLLFVVGGFNGLYTTFNAEYYDQKTDKWYKAHNMGIFRSALSCCVVPGLPNVHEYVVPRDTLQSPRKKLKLSTSHCMLSM</sequence>
<dbReference type="SUPFAM" id="SSF50965">
    <property type="entry name" value="Galactose oxidase, central domain"/>
    <property type="match status" value="1"/>
</dbReference>
<evidence type="ECO:0000313" key="7">
    <source>
        <dbReference type="Proteomes" id="UP000034805"/>
    </source>
</evidence>
<organism evidence="6 7">
    <name type="scientific">Scleropages formosus</name>
    <name type="common">Asian bonytongue</name>
    <name type="synonym">Osteoglossum formosum</name>
    <dbReference type="NCBI Taxonomy" id="113540"/>
    <lineage>
        <taxon>Eukaryota</taxon>
        <taxon>Metazoa</taxon>
        <taxon>Chordata</taxon>
        <taxon>Craniata</taxon>
        <taxon>Vertebrata</taxon>
        <taxon>Euteleostomi</taxon>
        <taxon>Actinopterygii</taxon>
        <taxon>Neopterygii</taxon>
        <taxon>Teleostei</taxon>
        <taxon>Osteoglossocephala</taxon>
        <taxon>Osteoglossomorpha</taxon>
        <taxon>Osteoglossiformes</taxon>
        <taxon>Osteoglossidae</taxon>
        <taxon>Scleropages</taxon>
    </lineage>
</organism>
<dbReference type="InterPro" id="IPR011333">
    <property type="entry name" value="SKP1/BTB/POZ_sf"/>
</dbReference>
<dbReference type="PANTHER" id="PTHR24412:SF172">
    <property type="entry name" value="KELCH-LIKE PROTEIN 10"/>
    <property type="match status" value="1"/>
</dbReference>
<dbReference type="SMART" id="SM00875">
    <property type="entry name" value="BACK"/>
    <property type="match status" value="1"/>
</dbReference>
<feature type="region of interest" description="Disordered" evidence="3">
    <location>
        <begin position="439"/>
        <end position="468"/>
    </location>
</feature>
<accession>A0A0P7TSA3</accession>
<evidence type="ECO:0000313" key="6">
    <source>
        <dbReference type="EMBL" id="KPP56375.1"/>
    </source>
</evidence>
<evidence type="ECO:0008006" key="8">
    <source>
        <dbReference type="Google" id="ProtNLM"/>
    </source>
</evidence>
<evidence type="ECO:0000259" key="5">
    <source>
        <dbReference type="SMART" id="SM00875"/>
    </source>
</evidence>
<dbReference type="InterPro" id="IPR011043">
    <property type="entry name" value="Gal_Oxase/kelch_b-propeller"/>
</dbReference>
<protein>
    <recommendedName>
        <fullName evidence="8">Kelch-like protein 10-like</fullName>
    </recommendedName>
</protein>
<reference evidence="6 7" key="1">
    <citation type="submission" date="2015-08" db="EMBL/GenBank/DDBJ databases">
        <title>The genome of the Asian arowana (Scleropages formosus).</title>
        <authorList>
            <person name="Tan M.H."/>
            <person name="Gan H.M."/>
            <person name="Croft L.J."/>
            <person name="Austin C.M."/>
        </authorList>
    </citation>
    <scope>NUCLEOTIDE SEQUENCE [LARGE SCALE GENOMIC DNA]</scope>
    <source>
        <strain evidence="6">Aro1</strain>
    </source>
</reference>
<dbReference type="InterPro" id="IPR006652">
    <property type="entry name" value="Kelch_1"/>
</dbReference>
<dbReference type="Pfam" id="PF07707">
    <property type="entry name" value="BACK"/>
    <property type="match status" value="1"/>
</dbReference>
<dbReference type="Gene3D" id="3.30.710.10">
    <property type="entry name" value="Potassium Channel Kv1.1, Chain A"/>
    <property type="match status" value="1"/>
</dbReference>
<dbReference type="Gene3D" id="1.25.40.420">
    <property type="match status" value="1"/>
</dbReference>
<keyword evidence="2" id="KW-0677">Repeat</keyword>
<evidence type="ECO:0000256" key="1">
    <source>
        <dbReference type="ARBA" id="ARBA00022441"/>
    </source>
</evidence>
<name>A0A0P7TSA3_SCLFO</name>
<dbReference type="InterPro" id="IPR015915">
    <property type="entry name" value="Kelch-typ_b-propeller"/>
</dbReference>
<comment type="caution">
    <text evidence="6">The sequence shown here is derived from an EMBL/GenBank/DDBJ whole genome shotgun (WGS) entry which is preliminary data.</text>
</comment>
<dbReference type="PRINTS" id="PR00501">
    <property type="entry name" value="KELCHREPEAT"/>
</dbReference>
<dbReference type="AlphaFoldDB" id="A0A0P7TSA3"/>
<dbReference type="SMART" id="SM00612">
    <property type="entry name" value="Kelch"/>
    <property type="match status" value="6"/>
</dbReference>
<keyword evidence="1" id="KW-0880">Kelch repeat</keyword>
<evidence type="ECO:0000256" key="2">
    <source>
        <dbReference type="ARBA" id="ARBA00022737"/>
    </source>
</evidence>
<dbReference type="InterPro" id="IPR017096">
    <property type="entry name" value="BTB-kelch_protein"/>
</dbReference>